<dbReference type="Pfam" id="PF07484">
    <property type="entry name" value="Collar"/>
    <property type="match status" value="1"/>
</dbReference>
<dbReference type="OrthoDB" id="9810174at2"/>
<dbReference type="InterPro" id="IPR037053">
    <property type="entry name" value="Phage_tail_collar_dom_sf"/>
</dbReference>
<dbReference type="SUPFAM" id="SSF88874">
    <property type="entry name" value="Receptor-binding domain of short tail fibre protein gp12"/>
    <property type="match status" value="1"/>
</dbReference>
<evidence type="ECO:0000313" key="3">
    <source>
        <dbReference type="EMBL" id="RYJ36664.1"/>
    </source>
</evidence>
<dbReference type="InterPro" id="IPR011083">
    <property type="entry name" value="Phage_tail_collar_dom"/>
</dbReference>
<protein>
    <submittedName>
        <fullName evidence="3">Putative structural domain protein</fullName>
    </submittedName>
</protein>
<accession>A0A444VTA0</accession>
<organism evidence="3 4">
    <name type="scientific">Flavobacterium anhuiense</name>
    <dbReference type="NCBI Taxonomy" id="459526"/>
    <lineage>
        <taxon>Bacteria</taxon>
        <taxon>Pseudomonadati</taxon>
        <taxon>Bacteroidota</taxon>
        <taxon>Flavobacteriia</taxon>
        <taxon>Flavobacteriales</taxon>
        <taxon>Flavobacteriaceae</taxon>
        <taxon>Flavobacterium</taxon>
    </lineage>
</organism>
<dbReference type="EMBL" id="JUIV01000026">
    <property type="protein sequence ID" value="RYJ36664.1"/>
    <property type="molecule type" value="Genomic_DNA"/>
</dbReference>
<comment type="caution">
    <text evidence="3">The sequence shown here is derived from an EMBL/GenBank/DDBJ whole genome shotgun (WGS) entry which is preliminary data.</text>
</comment>
<reference evidence="3 4" key="1">
    <citation type="submission" date="2014-12" db="EMBL/GenBank/DDBJ databases">
        <title>Genome sequence of Flavobacterium anhuiense RCM74.</title>
        <authorList>
            <person name="Kim J.F."/>
            <person name="Song J.Y."/>
            <person name="Kwak M.-J."/>
            <person name="Lee S.-W."/>
        </authorList>
    </citation>
    <scope>NUCLEOTIDE SEQUENCE [LARGE SCALE GENOMIC DNA]</scope>
    <source>
        <strain evidence="3 4">RCM74</strain>
    </source>
</reference>
<name>A0A444VTA0_9FLAO</name>
<dbReference type="Gene3D" id="3.90.1340.10">
    <property type="entry name" value="Phage tail collar domain"/>
    <property type="match status" value="1"/>
</dbReference>
<evidence type="ECO:0000313" key="4">
    <source>
        <dbReference type="Proteomes" id="UP000290433"/>
    </source>
</evidence>
<sequence length="195" mass="19625">MEVYMGTILSFAFNYPPAGWAACNGQIMSISQNSALFALLGTTYGGNGVSTFGLPDLRGRSPIHFGQGLGLSPVVIGERAGTENTTLTTANIPAHVHALTGGTATVAITATTITGGTITNETDNGSNSFASGGSTPSIYSEPGGSGTDKIGGLTGTATLGGTTAITGSTIPFSIRDPYLAVNMCIALNGIFPSRN</sequence>
<evidence type="ECO:0000259" key="2">
    <source>
        <dbReference type="Pfam" id="PF07484"/>
    </source>
</evidence>
<feature type="region of interest" description="Disordered" evidence="1">
    <location>
        <begin position="118"/>
        <end position="152"/>
    </location>
</feature>
<feature type="compositionally biased region" description="Polar residues" evidence="1">
    <location>
        <begin position="120"/>
        <end position="138"/>
    </location>
</feature>
<feature type="domain" description="Phage tail collar" evidence="2">
    <location>
        <begin position="6"/>
        <end position="62"/>
    </location>
</feature>
<evidence type="ECO:0000256" key="1">
    <source>
        <dbReference type="SAM" id="MobiDB-lite"/>
    </source>
</evidence>
<dbReference type="AlphaFoldDB" id="A0A444VTA0"/>
<proteinExistence type="predicted"/>
<gene>
    <name evidence="3" type="ORF">NU08_4343</name>
</gene>
<dbReference type="Proteomes" id="UP000290433">
    <property type="component" value="Unassembled WGS sequence"/>
</dbReference>